<reference evidence="1 2" key="1">
    <citation type="submission" date="2018-05" db="EMBL/GenBank/DDBJ databases">
        <title>Genome sequencing and assembly of the regulated plant pathogen Lachnellula willkommii and related sister species for the development of diagnostic species identification markers.</title>
        <authorList>
            <person name="Giroux E."/>
            <person name="Bilodeau G."/>
        </authorList>
    </citation>
    <scope>NUCLEOTIDE SEQUENCE [LARGE SCALE GENOMIC DNA]</scope>
    <source>
        <strain evidence="1 2">CBS 268.59</strain>
    </source>
</reference>
<dbReference type="InterPro" id="IPR002347">
    <property type="entry name" value="SDR_fam"/>
</dbReference>
<dbReference type="OrthoDB" id="7289984at2759"/>
<dbReference type="GO" id="GO:0016616">
    <property type="term" value="F:oxidoreductase activity, acting on the CH-OH group of donors, NAD or NADP as acceptor"/>
    <property type="evidence" value="ECO:0007669"/>
    <property type="project" value="TreeGrafter"/>
</dbReference>
<keyword evidence="2" id="KW-1185">Reference proteome</keyword>
<dbReference type="PRINTS" id="PR00081">
    <property type="entry name" value="GDHRDH"/>
</dbReference>
<sequence length="271" mass="28964">MPSYMIVGASRGLGTWLQYLSRNPENTIIGLARNPSAVRERLSTDGISKVHILPGDMASHKSLVAAAELAAPLLPNSLDVLIVNGAYANDAVSFLPPTGFSSATQASILHDDMHASLDVNVLGVVYSINALLPLINNGTGKKVVVISTGLDDPGRAIPIEGYDGNPMMITYSAMKAALNMVVAKYAADLKPLGVMTLALSPGVVNTRERQLSEEHGKTAMAMLEGFKKRAPHWKGPLTPVESVELQNKVIDGLTVEDSGKFLSHWGNKEWL</sequence>
<dbReference type="PANTHER" id="PTHR45458:SF3">
    <property type="entry name" value="CHAIN DEHYDROGENASE (ATSC), PUTATIVE-RELATED"/>
    <property type="match status" value="1"/>
</dbReference>
<gene>
    <name evidence="1" type="ORF">LSUE1_G006189</name>
</gene>
<organism evidence="1 2">
    <name type="scientific">Lachnellula suecica</name>
    <dbReference type="NCBI Taxonomy" id="602035"/>
    <lineage>
        <taxon>Eukaryota</taxon>
        <taxon>Fungi</taxon>
        <taxon>Dikarya</taxon>
        <taxon>Ascomycota</taxon>
        <taxon>Pezizomycotina</taxon>
        <taxon>Leotiomycetes</taxon>
        <taxon>Helotiales</taxon>
        <taxon>Lachnaceae</taxon>
        <taxon>Lachnellula</taxon>
    </lineage>
</organism>
<dbReference type="Proteomes" id="UP000469558">
    <property type="component" value="Unassembled WGS sequence"/>
</dbReference>
<protein>
    <submittedName>
        <fullName evidence="1">Putative oxidoreductase</fullName>
    </submittedName>
</protein>
<dbReference type="PANTHER" id="PTHR45458">
    <property type="entry name" value="SHORT-CHAIN DEHYDROGENASE/REDUCTASE SDR"/>
    <property type="match status" value="1"/>
</dbReference>
<dbReference type="InterPro" id="IPR052184">
    <property type="entry name" value="SDR_enzymes"/>
</dbReference>
<dbReference type="Pfam" id="PF00106">
    <property type="entry name" value="adh_short"/>
    <property type="match status" value="1"/>
</dbReference>
<comment type="caution">
    <text evidence="1">The sequence shown here is derived from an EMBL/GenBank/DDBJ whole genome shotgun (WGS) entry which is preliminary data.</text>
</comment>
<dbReference type="Gene3D" id="3.40.50.720">
    <property type="entry name" value="NAD(P)-binding Rossmann-like Domain"/>
    <property type="match status" value="1"/>
</dbReference>
<name>A0A8T9C9P5_9HELO</name>
<dbReference type="SUPFAM" id="SSF51735">
    <property type="entry name" value="NAD(P)-binding Rossmann-fold domains"/>
    <property type="match status" value="1"/>
</dbReference>
<evidence type="ECO:0000313" key="2">
    <source>
        <dbReference type="Proteomes" id="UP000469558"/>
    </source>
</evidence>
<proteinExistence type="predicted"/>
<dbReference type="InterPro" id="IPR036291">
    <property type="entry name" value="NAD(P)-bd_dom_sf"/>
</dbReference>
<dbReference type="AlphaFoldDB" id="A0A8T9C9P5"/>
<accession>A0A8T9C9P5</accession>
<dbReference type="EMBL" id="QGMK01000671">
    <property type="protein sequence ID" value="TVY80504.1"/>
    <property type="molecule type" value="Genomic_DNA"/>
</dbReference>
<evidence type="ECO:0000313" key="1">
    <source>
        <dbReference type="EMBL" id="TVY80504.1"/>
    </source>
</evidence>